<organism evidence="1 2">
    <name type="scientific">Daphnia magna</name>
    <dbReference type="NCBI Taxonomy" id="35525"/>
    <lineage>
        <taxon>Eukaryota</taxon>
        <taxon>Metazoa</taxon>
        <taxon>Ecdysozoa</taxon>
        <taxon>Arthropoda</taxon>
        <taxon>Crustacea</taxon>
        <taxon>Branchiopoda</taxon>
        <taxon>Diplostraca</taxon>
        <taxon>Cladocera</taxon>
        <taxon>Anomopoda</taxon>
        <taxon>Daphniidae</taxon>
        <taxon>Daphnia</taxon>
    </lineage>
</organism>
<reference evidence="1 2" key="1">
    <citation type="journal article" date="2023" name="Nucleic Acids Res.">
        <title>The hologenome of Daphnia magna reveals possible DNA methylation and microbiome-mediated evolution of the host genome.</title>
        <authorList>
            <person name="Chaturvedi A."/>
            <person name="Li X."/>
            <person name="Dhandapani V."/>
            <person name="Marshall H."/>
            <person name="Kissane S."/>
            <person name="Cuenca-Cambronero M."/>
            <person name="Asole G."/>
            <person name="Calvet F."/>
            <person name="Ruiz-Romero M."/>
            <person name="Marangio P."/>
            <person name="Guigo R."/>
            <person name="Rago D."/>
            <person name="Mirbahai L."/>
            <person name="Eastwood N."/>
            <person name="Colbourne J.K."/>
            <person name="Zhou J."/>
            <person name="Mallon E."/>
            <person name="Orsini L."/>
        </authorList>
    </citation>
    <scope>NUCLEOTIDE SEQUENCE [LARGE SCALE GENOMIC DNA]</scope>
    <source>
        <strain evidence="1">LRV0_1</strain>
    </source>
</reference>
<sequence>MTKYLVKSGHQAVTVVDRETLPATEDFNYESDEPLNELNHSNKGNNQATGIETLKGTNWLDDVVVDDYLKLIAESSKSVAKSY</sequence>
<name>A0ABR0AZV1_9CRUS</name>
<comment type="caution">
    <text evidence="1">The sequence shown here is derived from an EMBL/GenBank/DDBJ whole genome shotgun (WGS) entry which is preliminary data.</text>
</comment>
<accession>A0ABR0AZV1</accession>
<proteinExistence type="predicted"/>
<evidence type="ECO:0000313" key="1">
    <source>
        <dbReference type="EMBL" id="KAK4030657.1"/>
    </source>
</evidence>
<protein>
    <submittedName>
        <fullName evidence="1">Uncharacterized protein</fullName>
    </submittedName>
</protein>
<dbReference type="Proteomes" id="UP001234178">
    <property type="component" value="Unassembled WGS sequence"/>
</dbReference>
<keyword evidence="2" id="KW-1185">Reference proteome</keyword>
<dbReference type="EMBL" id="JAOYFB010000039">
    <property type="protein sequence ID" value="KAK4030657.1"/>
    <property type="molecule type" value="Genomic_DNA"/>
</dbReference>
<gene>
    <name evidence="1" type="ORF">OUZ56_023930</name>
</gene>
<evidence type="ECO:0000313" key="2">
    <source>
        <dbReference type="Proteomes" id="UP001234178"/>
    </source>
</evidence>